<organism evidence="2 3">
    <name type="scientific">Elysia crispata</name>
    <name type="common">lettuce slug</name>
    <dbReference type="NCBI Taxonomy" id="231223"/>
    <lineage>
        <taxon>Eukaryota</taxon>
        <taxon>Metazoa</taxon>
        <taxon>Spiralia</taxon>
        <taxon>Lophotrochozoa</taxon>
        <taxon>Mollusca</taxon>
        <taxon>Gastropoda</taxon>
        <taxon>Heterobranchia</taxon>
        <taxon>Euthyneura</taxon>
        <taxon>Panpulmonata</taxon>
        <taxon>Sacoglossa</taxon>
        <taxon>Placobranchoidea</taxon>
        <taxon>Plakobranchidae</taxon>
        <taxon>Elysia</taxon>
    </lineage>
</organism>
<comment type="caution">
    <text evidence="2">The sequence shown here is derived from an EMBL/GenBank/DDBJ whole genome shotgun (WGS) entry which is preliminary data.</text>
</comment>
<evidence type="ECO:0000313" key="2">
    <source>
        <dbReference type="EMBL" id="KAK3781954.1"/>
    </source>
</evidence>
<keyword evidence="3" id="KW-1185">Reference proteome</keyword>
<dbReference type="AlphaFoldDB" id="A0AAE1A633"/>
<proteinExistence type="predicted"/>
<name>A0AAE1A633_9GAST</name>
<gene>
    <name evidence="2" type="ORF">RRG08_051253</name>
</gene>
<accession>A0AAE1A633</accession>
<reference evidence="2" key="1">
    <citation type="journal article" date="2023" name="G3 (Bethesda)">
        <title>A reference genome for the long-term kleptoplast-retaining sea slug Elysia crispata morphotype clarki.</title>
        <authorList>
            <person name="Eastman K.E."/>
            <person name="Pendleton A.L."/>
            <person name="Shaikh M.A."/>
            <person name="Suttiyut T."/>
            <person name="Ogas R."/>
            <person name="Tomko P."/>
            <person name="Gavelis G."/>
            <person name="Widhalm J.R."/>
            <person name="Wisecaver J.H."/>
        </authorList>
    </citation>
    <scope>NUCLEOTIDE SEQUENCE</scope>
    <source>
        <strain evidence="2">ECLA1</strain>
    </source>
</reference>
<feature type="compositionally biased region" description="Polar residues" evidence="1">
    <location>
        <begin position="79"/>
        <end position="98"/>
    </location>
</feature>
<dbReference type="EMBL" id="JAWDGP010002565">
    <property type="protein sequence ID" value="KAK3781954.1"/>
    <property type="molecule type" value="Genomic_DNA"/>
</dbReference>
<feature type="region of interest" description="Disordered" evidence="1">
    <location>
        <begin position="60"/>
        <end position="98"/>
    </location>
</feature>
<evidence type="ECO:0000313" key="3">
    <source>
        <dbReference type="Proteomes" id="UP001283361"/>
    </source>
</evidence>
<evidence type="ECO:0000256" key="1">
    <source>
        <dbReference type="SAM" id="MobiDB-lite"/>
    </source>
</evidence>
<dbReference type="Proteomes" id="UP001283361">
    <property type="component" value="Unassembled WGS sequence"/>
</dbReference>
<protein>
    <submittedName>
        <fullName evidence="2">Uncharacterized protein</fullName>
    </submittedName>
</protein>
<sequence length="98" mass="10514">MWLRSQLGGVGGVKGRIVHVRTKEQQLPARYSDCHVQLDLLLCPLITHDYAQITKRAGLVDQASTHSQPEASALPTLPGGQSRNGKSGSAANNIDNGR</sequence>